<evidence type="ECO:0000313" key="2">
    <source>
        <dbReference type="EMBL" id="KAK9284845.1"/>
    </source>
</evidence>
<sequence>MCFKVDCKQCGKHSWGGCGKHLAPLYANIEKGKHCMCRSWPGVVIPSEKTATEQSSEASDSTPKAKQEPTLEVIGSLKIYRP</sequence>
<protein>
    <submittedName>
        <fullName evidence="2">Uncharacterized protein</fullName>
    </submittedName>
</protein>
<keyword evidence="3" id="KW-1185">Reference proteome</keyword>
<proteinExistence type="predicted"/>
<name>A0AAP0X4E9_LIQFO</name>
<evidence type="ECO:0000256" key="1">
    <source>
        <dbReference type="SAM" id="MobiDB-lite"/>
    </source>
</evidence>
<dbReference type="Proteomes" id="UP001415857">
    <property type="component" value="Unassembled WGS sequence"/>
</dbReference>
<dbReference type="PANTHER" id="PTHR34724:SF2">
    <property type="entry name" value="OS12G0596101 PROTEIN"/>
    <property type="match status" value="1"/>
</dbReference>
<evidence type="ECO:0000313" key="3">
    <source>
        <dbReference type="Proteomes" id="UP001415857"/>
    </source>
</evidence>
<accession>A0AAP0X4E9</accession>
<feature type="compositionally biased region" description="Polar residues" evidence="1">
    <location>
        <begin position="52"/>
        <end position="62"/>
    </location>
</feature>
<dbReference type="AlphaFoldDB" id="A0AAP0X4E9"/>
<feature type="region of interest" description="Disordered" evidence="1">
    <location>
        <begin position="48"/>
        <end position="70"/>
    </location>
</feature>
<dbReference type="PANTHER" id="PTHR34724">
    <property type="entry name" value="OS12G0596101 PROTEIN"/>
    <property type="match status" value="1"/>
</dbReference>
<reference evidence="2 3" key="1">
    <citation type="journal article" date="2024" name="Plant J.">
        <title>Genome sequences and population genomics reveal climatic adaptation and genomic divergence between two closely related sweetgum species.</title>
        <authorList>
            <person name="Xu W.Q."/>
            <person name="Ren C.Q."/>
            <person name="Zhang X.Y."/>
            <person name="Comes H.P."/>
            <person name="Liu X.H."/>
            <person name="Li Y.G."/>
            <person name="Kettle C.J."/>
            <person name="Jalonen R."/>
            <person name="Gaisberger H."/>
            <person name="Ma Y.Z."/>
            <person name="Qiu Y.X."/>
        </authorList>
    </citation>
    <scope>NUCLEOTIDE SEQUENCE [LARGE SCALE GENOMIC DNA]</scope>
    <source>
        <strain evidence="2">Hangzhou</strain>
    </source>
</reference>
<dbReference type="EMBL" id="JBBPBK010000005">
    <property type="protein sequence ID" value="KAK9284845.1"/>
    <property type="molecule type" value="Genomic_DNA"/>
</dbReference>
<gene>
    <name evidence="2" type="ORF">L1049_024025</name>
</gene>
<comment type="caution">
    <text evidence="2">The sequence shown here is derived from an EMBL/GenBank/DDBJ whole genome shotgun (WGS) entry which is preliminary data.</text>
</comment>
<organism evidence="2 3">
    <name type="scientific">Liquidambar formosana</name>
    <name type="common">Formosan gum</name>
    <dbReference type="NCBI Taxonomy" id="63359"/>
    <lineage>
        <taxon>Eukaryota</taxon>
        <taxon>Viridiplantae</taxon>
        <taxon>Streptophyta</taxon>
        <taxon>Embryophyta</taxon>
        <taxon>Tracheophyta</taxon>
        <taxon>Spermatophyta</taxon>
        <taxon>Magnoliopsida</taxon>
        <taxon>eudicotyledons</taxon>
        <taxon>Gunneridae</taxon>
        <taxon>Pentapetalae</taxon>
        <taxon>Saxifragales</taxon>
        <taxon>Altingiaceae</taxon>
        <taxon>Liquidambar</taxon>
    </lineage>
</organism>